<dbReference type="SUPFAM" id="SSF144091">
    <property type="entry name" value="Rhomboid-like"/>
    <property type="match status" value="1"/>
</dbReference>
<keyword evidence="6 7" id="KW-0472">Membrane</keyword>
<evidence type="ECO:0000256" key="5">
    <source>
        <dbReference type="ARBA" id="ARBA00022989"/>
    </source>
</evidence>
<keyword evidence="10" id="KW-1185">Reference proteome</keyword>
<dbReference type="EC" id="3.4.21.-" evidence="9"/>
<keyword evidence="5 7" id="KW-1133">Transmembrane helix</keyword>
<evidence type="ECO:0000256" key="7">
    <source>
        <dbReference type="SAM" id="Phobius"/>
    </source>
</evidence>
<feature type="transmembrane region" description="Helical" evidence="7">
    <location>
        <begin position="59"/>
        <end position="82"/>
    </location>
</feature>
<evidence type="ECO:0000256" key="2">
    <source>
        <dbReference type="ARBA" id="ARBA00009045"/>
    </source>
</evidence>
<evidence type="ECO:0000256" key="1">
    <source>
        <dbReference type="ARBA" id="ARBA00004141"/>
    </source>
</evidence>
<dbReference type="PANTHER" id="PTHR43731">
    <property type="entry name" value="RHOMBOID PROTEASE"/>
    <property type="match status" value="1"/>
</dbReference>
<dbReference type="Gene3D" id="1.20.1540.10">
    <property type="entry name" value="Rhomboid-like"/>
    <property type="match status" value="1"/>
</dbReference>
<feature type="transmembrane region" description="Helical" evidence="7">
    <location>
        <begin position="244"/>
        <end position="262"/>
    </location>
</feature>
<reference evidence="9 10" key="1">
    <citation type="submission" date="2023-12" db="EMBL/GenBank/DDBJ databases">
        <title>Description of new species of Mycobacterium terrae complex isolated from sewage at the Sao Paulo Zoological Park Foundation in Brazil.</title>
        <authorList>
            <person name="Romagnoli C.L."/>
            <person name="Conceicao E.C."/>
            <person name="Machado E."/>
            <person name="Barreto L.B.P.F."/>
            <person name="Sharma A."/>
            <person name="Silva N.M."/>
            <person name="Marques L.E."/>
            <person name="Juliana M.A."/>
            <person name="Lourenco M.C.S."/>
            <person name="Digiampietri L.A."/>
            <person name="Suffys P.N."/>
            <person name="Viana-Niero C."/>
        </authorList>
    </citation>
    <scope>NUCLEOTIDE SEQUENCE [LARGE SCALE GENOMIC DNA]</scope>
    <source>
        <strain evidence="9 10">MYC017</strain>
    </source>
</reference>
<feature type="transmembrane region" description="Helical" evidence="7">
    <location>
        <begin position="113"/>
        <end position="132"/>
    </location>
</feature>
<evidence type="ECO:0000259" key="8">
    <source>
        <dbReference type="Pfam" id="PF01694"/>
    </source>
</evidence>
<dbReference type="InterPro" id="IPR035952">
    <property type="entry name" value="Rhomboid-like_sf"/>
</dbReference>
<protein>
    <submittedName>
        <fullName evidence="9">Rhomboid family intramembrane serine protease</fullName>
        <ecNumber evidence="9">3.4.21.-</ecNumber>
    </submittedName>
</protein>
<dbReference type="InterPro" id="IPR050925">
    <property type="entry name" value="Rhomboid_protease_S54"/>
</dbReference>
<name>A0ABU5YVK6_9MYCO</name>
<organism evidence="9 10">
    <name type="scientific">[Mycobacterium] vasticus</name>
    <dbReference type="NCBI Taxonomy" id="2875777"/>
    <lineage>
        <taxon>Bacteria</taxon>
        <taxon>Bacillati</taxon>
        <taxon>Actinomycetota</taxon>
        <taxon>Actinomycetes</taxon>
        <taxon>Mycobacteriales</taxon>
        <taxon>Mycobacteriaceae</taxon>
        <taxon>Mycolicibacter</taxon>
    </lineage>
</organism>
<comment type="subcellular location">
    <subcellularLocation>
        <location evidence="1">Membrane</location>
        <topology evidence="1">Multi-pass membrane protein</topology>
    </subcellularLocation>
</comment>
<keyword evidence="3 7" id="KW-0812">Transmembrane</keyword>
<feature type="domain" description="Peptidase S54 rhomboid" evidence="8">
    <location>
        <begin position="103"/>
        <end position="234"/>
    </location>
</feature>
<feature type="transmembrane region" description="Helical" evidence="7">
    <location>
        <begin position="144"/>
        <end position="163"/>
    </location>
</feature>
<evidence type="ECO:0000313" key="10">
    <source>
        <dbReference type="Proteomes" id="UP001299283"/>
    </source>
</evidence>
<feature type="transmembrane region" description="Helical" evidence="7">
    <location>
        <begin position="194"/>
        <end position="212"/>
    </location>
</feature>
<evidence type="ECO:0000256" key="6">
    <source>
        <dbReference type="ARBA" id="ARBA00023136"/>
    </source>
</evidence>
<dbReference type="GO" id="GO:0006508">
    <property type="term" value="P:proteolysis"/>
    <property type="evidence" value="ECO:0007669"/>
    <property type="project" value="UniProtKB-KW"/>
</dbReference>
<dbReference type="InterPro" id="IPR022764">
    <property type="entry name" value="Peptidase_S54_rhomboid_dom"/>
</dbReference>
<sequence length="269" mass="28996">MTVCYRHPDRVTALRCTRCDRHICGDCMRSAAVGQHCVDCAQAGAAQLRRTTRPRVRGVRAASGAPVVSYGLIALCVLAFVAQVSSRDLDSELVLWTPAVAHGQLYRLLTSAFLHYGAMHLLLNMWALYVVGPQLEGLLGRARFGAMYLLSALGGSVAVYLLAPVTSATAGASGAIFGLFGATLVIGRRLRMDIGWVAAIIVINLVFTFTIPNISWQGHVGGLITGVVVAFAYVYPPQRDRTRVQVAASVLLLALFVALIWWRTAELVS</sequence>
<dbReference type="Proteomes" id="UP001299283">
    <property type="component" value="Unassembled WGS sequence"/>
</dbReference>
<dbReference type="GO" id="GO:0008233">
    <property type="term" value="F:peptidase activity"/>
    <property type="evidence" value="ECO:0007669"/>
    <property type="project" value="UniProtKB-KW"/>
</dbReference>
<accession>A0ABU5YVK6</accession>
<keyword evidence="4 9" id="KW-0378">Hydrolase</keyword>
<proteinExistence type="inferred from homology"/>
<comment type="caution">
    <text evidence="9">The sequence shown here is derived from an EMBL/GenBank/DDBJ whole genome shotgun (WGS) entry which is preliminary data.</text>
</comment>
<dbReference type="Pfam" id="PF01694">
    <property type="entry name" value="Rhomboid"/>
    <property type="match status" value="1"/>
</dbReference>
<comment type="similarity">
    <text evidence="2">Belongs to the peptidase S54 family.</text>
</comment>
<evidence type="ECO:0000313" key="9">
    <source>
        <dbReference type="EMBL" id="MEB3069138.1"/>
    </source>
</evidence>
<evidence type="ECO:0000256" key="3">
    <source>
        <dbReference type="ARBA" id="ARBA00022692"/>
    </source>
</evidence>
<keyword evidence="9" id="KW-0645">Protease</keyword>
<feature type="transmembrane region" description="Helical" evidence="7">
    <location>
        <begin position="169"/>
        <end position="187"/>
    </location>
</feature>
<dbReference type="EMBL" id="JAYJJQ010000006">
    <property type="protein sequence ID" value="MEB3069138.1"/>
    <property type="molecule type" value="Genomic_DNA"/>
</dbReference>
<dbReference type="SUPFAM" id="SSF57845">
    <property type="entry name" value="B-box zinc-binding domain"/>
    <property type="match status" value="1"/>
</dbReference>
<gene>
    <name evidence="9" type="ORF">K5L39_08060</name>
</gene>
<evidence type="ECO:0000256" key="4">
    <source>
        <dbReference type="ARBA" id="ARBA00022801"/>
    </source>
</evidence>
<dbReference type="PANTHER" id="PTHR43731:SF14">
    <property type="entry name" value="PRESENILIN-ASSOCIATED RHOMBOID-LIKE PROTEIN, MITOCHONDRIAL"/>
    <property type="match status" value="1"/>
</dbReference>
<dbReference type="RefSeq" id="WP_225397806.1">
    <property type="nucleotide sequence ID" value="NZ_JAYJJQ010000006.1"/>
</dbReference>
<feature type="transmembrane region" description="Helical" evidence="7">
    <location>
        <begin position="218"/>
        <end position="235"/>
    </location>
</feature>